<organism evidence="4 5">
    <name type="scientific">Favolaschia claudopus</name>
    <dbReference type="NCBI Taxonomy" id="2862362"/>
    <lineage>
        <taxon>Eukaryota</taxon>
        <taxon>Fungi</taxon>
        <taxon>Dikarya</taxon>
        <taxon>Basidiomycota</taxon>
        <taxon>Agaricomycotina</taxon>
        <taxon>Agaricomycetes</taxon>
        <taxon>Agaricomycetidae</taxon>
        <taxon>Agaricales</taxon>
        <taxon>Marasmiineae</taxon>
        <taxon>Mycenaceae</taxon>
        <taxon>Favolaschia</taxon>
    </lineage>
</organism>
<reference evidence="4 5" key="1">
    <citation type="journal article" date="2024" name="J Genomics">
        <title>Draft genome sequencing and assembly of Favolaschia claudopus CIRM-BRFM 2984 isolated from oak limbs.</title>
        <authorList>
            <person name="Navarro D."/>
            <person name="Drula E."/>
            <person name="Chaduli D."/>
            <person name="Cazenave R."/>
            <person name="Ahrendt S."/>
            <person name="Wang J."/>
            <person name="Lipzen A."/>
            <person name="Daum C."/>
            <person name="Barry K."/>
            <person name="Grigoriev I.V."/>
            <person name="Favel A."/>
            <person name="Rosso M.N."/>
            <person name="Martin F."/>
        </authorList>
    </citation>
    <scope>NUCLEOTIDE SEQUENCE [LARGE SCALE GENOMIC DNA]</scope>
    <source>
        <strain evidence="4 5">CIRM-BRFM 2984</strain>
    </source>
</reference>
<proteinExistence type="predicted"/>
<dbReference type="EMBL" id="JAWWNJ010000012">
    <property type="protein sequence ID" value="KAK7043343.1"/>
    <property type="molecule type" value="Genomic_DNA"/>
</dbReference>
<gene>
    <name evidence="4" type="ORF">R3P38DRAFT_2766894</name>
</gene>
<sequence length="453" mass="51289">MADDSLLARSFTSNFTPTPADLADIQRLVRCGSPPSDPARIRAIISGAPADLERYVAEIEKVEQQNMQQELRRLTLEHKTLASLLSPVQRLPNELLAEIFDLCFPANLYCMGVSGSSVDEVSRLTRRHLQRLVQVCFRWYRVALNTPKLWSTIVIHFDLWGNASLDDTTLRNLLESSLERGKEHPLDIVRDIKAFQHAPSLTELTIGREFDDLPTLPWPQIKTVTYDSLSDDSPFHSALSLLRAAINLVTCTLCFHLEGYDPDNEPWGTHATSRTRELYIQWMTSTGNETTLGRFLDSLTLPCLDVFDIRPDDGGVFPPLWPTHDFLSLAGRSGFQSTLTYLVTAGRKRTSSECPKSAQVEHSDGVLNSTSLQHAYQAAEVLASRHEPHRWYRPRQLNWAGCAKVISEYTSPFKKDPLTTQSIHKAPERIMTPWEKERRVTGNRSEKIQNARP</sequence>
<evidence type="ECO:0000259" key="3">
    <source>
        <dbReference type="Pfam" id="PF12937"/>
    </source>
</evidence>
<dbReference type="InterPro" id="IPR001810">
    <property type="entry name" value="F-box_dom"/>
</dbReference>
<evidence type="ECO:0000256" key="1">
    <source>
        <dbReference type="SAM" id="Coils"/>
    </source>
</evidence>
<evidence type="ECO:0000313" key="4">
    <source>
        <dbReference type="EMBL" id="KAK7043343.1"/>
    </source>
</evidence>
<protein>
    <recommendedName>
        <fullName evidence="3">F-box domain-containing protein</fullName>
    </recommendedName>
</protein>
<feature type="domain" description="F-box" evidence="3">
    <location>
        <begin position="89"/>
        <end position="155"/>
    </location>
</feature>
<feature type="coiled-coil region" evidence="1">
    <location>
        <begin position="52"/>
        <end position="79"/>
    </location>
</feature>
<dbReference type="Proteomes" id="UP001362999">
    <property type="component" value="Unassembled WGS sequence"/>
</dbReference>
<dbReference type="AlphaFoldDB" id="A0AAW0CTV7"/>
<keyword evidence="5" id="KW-1185">Reference proteome</keyword>
<comment type="caution">
    <text evidence="4">The sequence shown here is derived from an EMBL/GenBank/DDBJ whole genome shotgun (WGS) entry which is preliminary data.</text>
</comment>
<accession>A0AAW0CTV7</accession>
<dbReference type="Gene3D" id="1.20.1280.50">
    <property type="match status" value="1"/>
</dbReference>
<keyword evidence="1" id="KW-0175">Coiled coil</keyword>
<feature type="compositionally biased region" description="Basic and acidic residues" evidence="2">
    <location>
        <begin position="434"/>
        <end position="453"/>
    </location>
</feature>
<dbReference type="Pfam" id="PF12937">
    <property type="entry name" value="F-box-like"/>
    <property type="match status" value="1"/>
</dbReference>
<name>A0AAW0CTV7_9AGAR</name>
<evidence type="ECO:0000256" key="2">
    <source>
        <dbReference type="SAM" id="MobiDB-lite"/>
    </source>
</evidence>
<evidence type="ECO:0000313" key="5">
    <source>
        <dbReference type="Proteomes" id="UP001362999"/>
    </source>
</evidence>
<feature type="region of interest" description="Disordered" evidence="2">
    <location>
        <begin position="424"/>
        <end position="453"/>
    </location>
</feature>